<keyword evidence="2" id="KW-1185">Reference proteome</keyword>
<gene>
    <name evidence="1" type="ORF">nbrc107696_32480</name>
</gene>
<name>A0A7I9VC85_9ACTN</name>
<organism evidence="1 2">
    <name type="scientific">Gordonia spumicola</name>
    <dbReference type="NCBI Taxonomy" id="589161"/>
    <lineage>
        <taxon>Bacteria</taxon>
        <taxon>Bacillati</taxon>
        <taxon>Actinomycetota</taxon>
        <taxon>Actinomycetes</taxon>
        <taxon>Mycobacteriales</taxon>
        <taxon>Gordoniaceae</taxon>
        <taxon>Gordonia</taxon>
    </lineage>
</organism>
<comment type="caution">
    <text evidence="1">The sequence shown here is derived from an EMBL/GenBank/DDBJ whole genome shotgun (WGS) entry which is preliminary data.</text>
</comment>
<dbReference type="Proteomes" id="UP000444960">
    <property type="component" value="Unassembled WGS sequence"/>
</dbReference>
<evidence type="ECO:0008006" key="3">
    <source>
        <dbReference type="Google" id="ProtNLM"/>
    </source>
</evidence>
<reference evidence="2" key="1">
    <citation type="submission" date="2019-06" db="EMBL/GenBank/DDBJ databases">
        <title>Gordonia isolated from sludge of a wastewater treatment plant.</title>
        <authorList>
            <person name="Tamura T."/>
            <person name="Aoyama K."/>
            <person name="Kang Y."/>
            <person name="Saito S."/>
            <person name="Akiyama N."/>
            <person name="Yazawa K."/>
            <person name="Gonoi T."/>
            <person name="Mikami Y."/>
        </authorList>
    </citation>
    <scope>NUCLEOTIDE SEQUENCE [LARGE SCALE GENOMIC DNA]</scope>
    <source>
        <strain evidence="2">NBRC 107696</strain>
    </source>
</reference>
<dbReference type="AlphaFoldDB" id="A0A7I9VC85"/>
<sequence>MSTLRAWPVSALAVWAAARAAGRCAPDDVLHTLHDYSQAHELDGLMSGDVLDLLDVVSGNAHLAVRMPSPGDAQGLPPGTPDGAEVLLIDDRPLGSEGPTAALALTARGTAERCRWELSRVPTPLAVDRLSSDLPLGELEYELREAVGEAAQLIAGLSGARASSPADLRDALAALTEARRIDLPPHEHPRVDRVITSAAQIDAIIDLAGVGALGVSGAQTDVADHRLRRLTALTRTARTAAINTLITDYRR</sequence>
<dbReference type="EMBL" id="BJOV01000005">
    <property type="protein sequence ID" value="GEE02802.1"/>
    <property type="molecule type" value="Genomic_DNA"/>
</dbReference>
<protein>
    <recommendedName>
        <fullName evidence="3">Serine/threonine protein kinase</fullName>
    </recommendedName>
</protein>
<evidence type="ECO:0000313" key="1">
    <source>
        <dbReference type="EMBL" id="GEE02802.1"/>
    </source>
</evidence>
<accession>A0A7I9VC85</accession>
<proteinExistence type="predicted"/>
<evidence type="ECO:0000313" key="2">
    <source>
        <dbReference type="Proteomes" id="UP000444960"/>
    </source>
</evidence>